<evidence type="ECO:0000313" key="9">
    <source>
        <dbReference type="EMBL" id="AIL45662.1"/>
    </source>
</evidence>
<dbReference type="PROSITE" id="PS51864">
    <property type="entry name" value="ASTACIN"/>
    <property type="match status" value="1"/>
</dbReference>
<keyword evidence="5 6" id="KW-0482">Metalloprotease</keyword>
<feature type="binding site" evidence="6">
    <location>
        <position position="193"/>
    </location>
    <ligand>
        <name>Zn(2+)</name>
        <dbReference type="ChEBI" id="CHEBI:29105"/>
        <note>catalytic</note>
    </ligand>
</feature>
<dbReference type="InterPro" id="IPR001506">
    <property type="entry name" value="Peptidase_M12A"/>
</dbReference>
<dbReference type="PANTHER" id="PTHR10127:SF780">
    <property type="entry name" value="METALLOENDOPEPTIDASE"/>
    <property type="match status" value="1"/>
</dbReference>
<evidence type="ECO:0000256" key="4">
    <source>
        <dbReference type="ARBA" id="ARBA00022833"/>
    </source>
</evidence>
<keyword evidence="3 6" id="KW-0378">Hydrolase</keyword>
<feature type="active site" evidence="6">
    <location>
        <position position="190"/>
    </location>
</feature>
<dbReference type="eggNOG" id="COG3979">
    <property type="taxonomic scope" value="Bacteria"/>
</dbReference>
<name>A0A077EDT1_9FLAO</name>
<dbReference type="CDD" id="cd00161">
    <property type="entry name" value="beta-trefoil_Ricin-like"/>
    <property type="match status" value="1"/>
</dbReference>
<dbReference type="Pfam" id="PF14200">
    <property type="entry name" value="RicinB_lectin_2"/>
    <property type="match status" value="1"/>
</dbReference>
<feature type="signal peptide" evidence="7">
    <location>
        <begin position="1"/>
        <end position="20"/>
    </location>
</feature>
<dbReference type="Gene3D" id="2.80.10.50">
    <property type="match status" value="2"/>
</dbReference>
<dbReference type="Pfam" id="PF01400">
    <property type="entry name" value="Astacin"/>
    <property type="match status" value="1"/>
</dbReference>
<protein>
    <recommendedName>
        <fullName evidence="8">Peptidase M12A domain-containing protein</fullName>
    </recommendedName>
</protein>
<dbReference type="PROSITE" id="PS50231">
    <property type="entry name" value="RICIN_B_LECTIN"/>
    <property type="match status" value="1"/>
</dbReference>
<dbReference type="SMART" id="SM00458">
    <property type="entry name" value="RICIN"/>
    <property type="match status" value="1"/>
</dbReference>
<keyword evidence="2 6" id="KW-0479">Metal-binding</keyword>
<keyword evidence="7" id="KW-0732">Signal</keyword>
<sequence>MTRKLLILSGCLLLALNSCKSDMETTPASSVDHTTTQLNGTTIHKLLINGAYTYVNEVNGEYFYADDITITAEQFNQLKRMANPDISTVERSTIVSSFIKTWPNATVYYTLPSQGSLSTQAYNTFLTNINKAFDMISSKTSVKFIQRTNQTEYITFTYSTGNSSPLGWVKNRVNGIKIYNTTYPAIIAHEIMHSMGIMHEQCRPDRDQYIIVDTNRAQEGSRHNFNLYNDYAGHGEFDFGSVMMYKSTDFAIDPNLPVMTKLDGSTFGKQRDGLSAGDYAGINHLYGPVNSTSATNGTYTLTTSLAGDKNVDITGSSTADGTDVILYSATTGNNQKFIFRKSDHGYFTIKSILDSTKVLTVRNNGTANGTAVELRTNADTDSQKWLLFNLGNEGFGFAPKNAPSLRLEVKDGLTTNLTPIVIGSTDQTLQPYTKQRFKLTKVN</sequence>
<dbReference type="PRINTS" id="PR00480">
    <property type="entry name" value="ASTACIN"/>
</dbReference>
<evidence type="ECO:0000256" key="1">
    <source>
        <dbReference type="ARBA" id="ARBA00022670"/>
    </source>
</evidence>
<dbReference type="GO" id="GO:0004222">
    <property type="term" value="F:metalloendopeptidase activity"/>
    <property type="evidence" value="ECO:0007669"/>
    <property type="project" value="UniProtKB-UniRule"/>
</dbReference>
<gene>
    <name evidence="9" type="ORF">BD94_1887</name>
</gene>
<dbReference type="HOGENOM" id="CLU_617825_0_0_10"/>
<dbReference type="InterPro" id="IPR035992">
    <property type="entry name" value="Ricin_B-like_lectins"/>
</dbReference>
<dbReference type="SUPFAM" id="SSF50370">
    <property type="entry name" value="Ricin B-like lectins"/>
    <property type="match status" value="1"/>
</dbReference>
<dbReference type="Gene3D" id="3.40.390.10">
    <property type="entry name" value="Collagenase (Catalytic Domain)"/>
    <property type="match status" value="1"/>
</dbReference>
<reference evidence="9" key="2">
    <citation type="journal article" date="2015" name="Genome Biol. Evol.">
        <title>Complete Genome Sequence and Transcriptomic Analysis of the Novel Pathogen Elizabethkingia anophelis in Response to Oxidative Stress.</title>
        <authorList>
            <person name="Li Y."/>
            <person name="Liu Y."/>
            <person name="Chew S.C."/>
            <person name="Tay M."/>
            <person name="Salido M.M."/>
            <person name="Teo J."/>
            <person name="Lauro F.M."/>
            <person name="Givskov M."/>
            <person name="Yang L."/>
        </authorList>
    </citation>
    <scope>NUCLEOTIDE SEQUENCE</scope>
    <source>
        <strain evidence="9">NUHP1</strain>
    </source>
</reference>
<keyword evidence="4 6" id="KW-0862">Zinc</keyword>
<feature type="binding site" evidence="6">
    <location>
        <position position="189"/>
    </location>
    <ligand>
        <name>Zn(2+)</name>
        <dbReference type="ChEBI" id="CHEBI:29105"/>
        <note>catalytic</note>
    </ligand>
</feature>
<dbReference type="InterPro" id="IPR024079">
    <property type="entry name" value="MetalloPept_cat_dom_sf"/>
</dbReference>
<evidence type="ECO:0000313" key="10">
    <source>
        <dbReference type="Proteomes" id="UP000028933"/>
    </source>
</evidence>
<evidence type="ECO:0000256" key="2">
    <source>
        <dbReference type="ARBA" id="ARBA00022723"/>
    </source>
</evidence>
<feature type="binding site" evidence="6">
    <location>
        <position position="199"/>
    </location>
    <ligand>
        <name>Zn(2+)</name>
        <dbReference type="ChEBI" id="CHEBI:29105"/>
        <note>catalytic</note>
    </ligand>
</feature>
<evidence type="ECO:0000259" key="8">
    <source>
        <dbReference type="PROSITE" id="PS51864"/>
    </source>
</evidence>
<dbReference type="CDD" id="cd04280">
    <property type="entry name" value="ZnMc_astacin_like"/>
    <property type="match status" value="1"/>
</dbReference>
<dbReference type="STRING" id="1338011.BD94_1887"/>
<evidence type="ECO:0000256" key="3">
    <source>
        <dbReference type="ARBA" id="ARBA00022801"/>
    </source>
</evidence>
<dbReference type="GO" id="GO:0006508">
    <property type="term" value="P:proteolysis"/>
    <property type="evidence" value="ECO:0007669"/>
    <property type="project" value="UniProtKB-KW"/>
</dbReference>
<dbReference type="InterPro" id="IPR034035">
    <property type="entry name" value="Astacin-like_dom"/>
</dbReference>
<dbReference type="MEROPS" id="M12.066"/>
<keyword evidence="1 6" id="KW-0645">Protease</keyword>
<dbReference type="AlphaFoldDB" id="A0A077EDT1"/>
<proteinExistence type="predicted"/>
<reference evidence="9" key="1">
    <citation type="journal article" date="2013" name="Lancet">
        <title>First case of E anophelis outbreak in an intensive-care unit.</title>
        <authorList>
            <person name="Teo J."/>
            <person name="Tan S.Y."/>
            <person name="Tay M."/>
            <person name="Ding Y."/>
            <person name="Kjelleberg S."/>
            <person name="Givskov M."/>
            <person name="Lin R.T."/>
            <person name="Yang L."/>
        </authorList>
    </citation>
    <scope>NUCLEOTIDE SEQUENCE [LARGE SCALE GENOMIC DNA]</scope>
    <source>
        <strain evidence="9">NUHP1</strain>
    </source>
</reference>
<accession>A0A077EDT1</accession>
<comment type="cofactor">
    <cofactor evidence="6">
        <name>Zn(2+)</name>
        <dbReference type="ChEBI" id="CHEBI:29105"/>
    </cofactor>
    <text evidence="6">Binds 1 zinc ion per subunit.</text>
</comment>
<feature type="chain" id="PRO_5001718286" description="Peptidase M12A domain-containing protein" evidence="7">
    <location>
        <begin position="21"/>
        <end position="443"/>
    </location>
</feature>
<evidence type="ECO:0000256" key="5">
    <source>
        <dbReference type="ARBA" id="ARBA00023049"/>
    </source>
</evidence>
<organism evidence="9 10">
    <name type="scientific">Elizabethkingia anophelis NUHP1</name>
    <dbReference type="NCBI Taxonomy" id="1338011"/>
    <lineage>
        <taxon>Bacteria</taxon>
        <taxon>Pseudomonadati</taxon>
        <taxon>Bacteroidota</taxon>
        <taxon>Flavobacteriia</taxon>
        <taxon>Flavobacteriales</taxon>
        <taxon>Weeksellaceae</taxon>
        <taxon>Elizabethkingia</taxon>
    </lineage>
</organism>
<dbReference type="SMART" id="SM00235">
    <property type="entry name" value="ZnMc"/>
    <property type="match status" value="1"/>
</dbReference>
<dbReference type="SUPFAM" id="SSF55486">
    <property type="entry name" value="Metalloproteases ('zincins'), catalytic domain"/>
    <property type="match status" value="1"/>
</dbReference>
<dbReference type="InterPro" id="IPR006026">
    <property type="entry name" value="Peptidase_Metallo"/>
</dbReference>
<dbReference type="PANTHER" id="PTHR10127">
    <property type="entry name" value="DISCOIDIN, CUB, EGF, LAMININ , AND ZINC METALLOPROTEASE DOMAIN CONTAINING"/>
    <property type="match status" value="1"/>
</dbReference>
<dbReference type="InterPro" id="IPR000772">
    <property type="entry name" value="Ricin_B_lectin"/>
</dbReference>
<dbReference type="EMBL" id="CP007547">
    <property type="protein sequence ID" value="AIL45662.1"/>
    <property type="molecule type" value="Genomic_DNA"/>
</dbReference>
<evidence type="ECO:0000256" key="6">
    <source>
        <dbReference type="PROSITE-ProRule" id="PRU01211"/>
    </source>
</evidence>
<comment type="caution">
    <text evidence="6">Lacks conserved residue(s) required for the propagation of feature annotation.</text>
</comment>
<dbReference type="RefSeq" id="WP_024564442.1">
    <property type="nucleotide sequence ID" value="NZ_CP007547.1"/>
</dbReference>
<dbReference type="KEGG" id="eao:BD94_1887"/>
<dbReference type="Proteomes" id="UP000028933">
    <property type="component" value="Chromosome"/>
</dbReference>
<dbReference type="GO" id="GO:0008270">
    <property type="term" value="F:zinc ion binding"/>
    <property type="evidence" value="ECO:0007669"/>
    <property type="project" value="UniProtKB-UniRule"/>
</dbReference>
<evidence type="ECO:0000256" key="7">
    <source>
        <dbReference type="SAM" id="SignalP"/>
    </source>
</evidence>
<feature type="domain" description="Peptidase M12A" evidence="8">
    <location>
        <begin position="92"/>
        <end position="289"/>
    </location>
</feature>